<dbReference type="KEGG" id="caj:CIG1485E_a0071"/>
<dbReference type="EMBL" id="CP009044">
    <property type="protein sequence ID" value="AII15596.1"/>
    <property type="molecule type" value="Genomic_DNA"/>
</dbReference>
<feature type="compositionally biased region" description="Basic and acidic residues" evidence="1">
    <location>
        <begin position="46"/>
        <end position="61"/>
    </location>
</feature>
<geneLocation type="plasmid" evidence="2 3">
    <name>pCIG1485E</name>
</geneLocation>
<proteinExistence type="predicted"/>
<evidence type="ECO:0000313" key="2">
    <source>
        <dbReference type="EMBL" id="AII15596.1"/>
    </source>
</evidence>
<dbReference type="AlphaFoldDB" id="A0A076FCE4"/>
<dbReference type="RefSeq" id="WP_041572715.1">
    <property type="nucleotide sequence ID" value="NZ_CP009044.1"/>
</dbReference>
<reference evidence="2 3" key="1">
    <citation type="journal article" date="2014" name="Genome Announc.">
        <title>Complete Genome Sequence of Campylobacter iguaniorum Strain 1485ET, Isolated from a Bearded Dragon (Pogona vitticeps).</title>
        <authorList>
            <person name="Gilbert M.J."/>
            <person name="Miller W.G."/>
            <person name="Yee E."/>
            <person name="Kik M."/>
            <person name="Wagenaar J.A."/>
            <person name="Duim B."/>
        </authorList>
    </citation>
    <scope>NUCLEOTIDE SEQUENCE [LARGE SCALE GENOMIC DNA]</scope>
    <source>
        <strain evidence="2 3">1485E</strain>
        <plasmid evidence="2">pCIG1485E</plasmid>
    </source>
</reference>
<dbReference type="HOGENOM" id="CLU_2913749_0_0_7"/>
<organism evidence="2 3">
    <name type="scientific">Campylobacter iguaniorum</name>
    <dbReference type="NCBI Taxonomy" id="1244531"/>
    <lineage>
        <taxon>Bacteria</taxon>
        <taxon>Pseudomonadati</taxon>
        <taxon>Campylobacterota</taxon>
        <taxon>Epsilonproteobacteria</taxon>
        <taxon>Campylobacterales</taxon>
        <taxon>Campylobacteraceae</taxon>
        <taxon>Campylobacter</taxon>
    </lineage>
</organism>
<gene>
    <name evidence="2" type="ORF">CIG1485E_a0071</name>
</gene>
<name>A0A076FCE4_9BACT</name>
<protein>
    <submittedName>
        <fullName evidence="2">Uncharacterized protein</fullName>
    </submittedName>
</protein>
<evidence type="ECO:0000256" key="1">
    <source>
        <dbReference type="SAM" id="MobiDB-lite"/>
    </source>
</evidence>
<dbReference type="Proteomes" id="UP000028486">
    <property type="component" value="Plasmid pCIG1485E"/>
</dbReference>
<accession>A0A076FCE4</accession>
<keyword evidence="2" id="KW-0614">Plasmid</keyword>
<evidence type="ECO:0000313" key="3">
    <source>
        <dbReference type="Proteomes" id="UP000028486"/>
    </source>
</evidence>
<sequence>MELNETLQKILNNAEETLDKMTGETPESRAAAKEKVRKFFKNMMGGDDKEAPEKEKDEKDS</sequence>
<keyword evidence="3" id="KW-1185">Reference proteome</keyword>
<feature type="region of interest" description="Disordered" evidence="1">
    <location>
        <begin position="42"/>
        <end position="61"/>
    </location>
</feature>